<evidence type="ECO:0000256" key="7">
    <source>
        <dbReference type="ARBA" id="ARBA00022692"/>
    </source>
</evidence>
<gene>
    <name evidence="13" type="ORF">MNBD_GAMMA18-283</name>
</gene>
<evidence type="ECO:0000313" key="13">
    <source>
        <dbReference type="EMBL" id="VAW87445.1"/>
    </source>
</evidence>
<name>A0A3B0Z2D6_9ZZZZ</name>
<dbReference type="GO" id="GO:0005886">
    <property type="term" value="C:plasma membrane"/>
    <property type="evidence" value="ECO:0007669"/>
    <property type="project" value="UniProtKB-SubCell"/>
</dbReference>
<proteinExistence type="inferred from homology"/>
<accession>A0A3B0Z2D6</accession>
<dbReference type="GO" id="GO:0015379">
    <property type="term" value="F:potassium:chloride symporter activity"/>
    <property type="evidence" value="ECO:0007669"/>
    <property type="project" value="InterPro"/>
</dbReference>
<dbReference type="InterPro" id="IPR004772">
    <property type="entry name" value="TrkH"/>
</dbReference>
<feature type="transmembrane region" description="Helical" evidence="12">
    <location>
        <begin position="277"/>
        <end position="295"/>
    </location>
</feature>
<dbReference type="AlphaFoldDB" id="A0A3B0Z2D6"/>
<keyword evidence="8" id="KW-0630">Potassium</keyword>
<evidence type="ECO:0000256" key="12">
    <source>
        <dbReference type="SAM" id="Phobius"/>
    </source>
</evidence>
<keyword evidence="10" id="KW-0406">Ion transport</keyword>
<keyword evidence="3" id="KW-0813">Transport</keyword>
<feature type="transmembrane region" description="Helical" evidence="12">
    <location>
        <begin position="457"/>
        <end position="482"/>
    </location>
</feature>
<dbReference type="InterPro" id="IPR003445">
    <property type="entry name" value="Cat_transpt"/>
</dbReference>
<sequence>MQLAIIQRIIGILLMIFSVTTLPPMVVSLIYDDGTLMPFVITFLASLLTGLVIWFPVRNRRKDLRLRDGFVVVVTFWTVLGLTGALPFMLADNPRLSPTDAIFESMSGLTTTGATVISESIDTLPKSILFYRQQLQWLGGMGIIVLAVAILPLLGVGGMQLYRAETPGPMKDSKLTPRITETAKALWYIYLSLTIICALAYWAAGMSGFDAIAHSFSTIAIGGFSTHDASMAYFNSPLIEMVAVFFMLLAGMNFALHFLAWRSFSIRPYYYDTEVKVYLSILATVAAITVTYLHYNNVFDSFGEALHHGIFQAVSIGTTTGFSTTEFYAWPGFLPVLLLLTSFVGGCAGSTGGGMKVIRIILLFKQGSREVTRLVHPNAQIPIKIGGKVLPERVIEAVWGFFSLYVACFIIFMLIILATGEDQTTAFSAVAACMNNLGPGLGSVGAHFDDLNDTAKWVLSLAMLMGRLEVFTLLILFTPAFWRH</sequence>
<dbReference type="PANTHER" id="PTHR32024:SF2">
    <property type="entry name" value="TRK SYSTEM POTASSIUM UPTAKE PROTEIN TRKG-RELATED"/>
    <property type="match status" value="1"/>
</dbReference>
<keyword evidence="4" id="KW-1003">Cell membrane</keyword>
<keyword evidence="9 12" id="KW-1133">Transmembrane helix</keyword>
<dbReference type="PANTHER" id="PTHR32024">
    <property type="entry name" value="TRK SYSTEM POTASSIUM UPTAKE PROTEIN TRKG-RELATED"/>
    <property type="match status" value="1"/>
</dbReference>
<comment type="similarity">
    <text evidence="2">Belongs to the TrkH potassium transport family.</text>
</comment>
<feature type="transmembrane region" description="Helical" evidence="12">
    <location>
        <begin position="327"/>
        <end position="349"/>
    </location>
</feature>
<evidence type="ECO:0000256" key="11">
    <source>
        <dbReference type="ARBA" id="ARBA00023136"/>
    </source>
</evidence>
<feature type="transmembrane region" description="Helical" evidence="12">
    <location>
        <begin position="238"/>
        <end position="256"/>
    </location>
</feature>
<evidence type="ECO:0000256" key="10">
    <source>
        <dbReference type="ARBA" id="ARBA00023065"/>
    </source>
</evidence>
<feature type="transmembrane region" description="Helical" evidence="12">
    <location>
        <begin position="69"/>
        <end position="90"/>
    </location>
</feature>
<evidence type="ECO:0000256" key="3">
    <source>
        <dbReference type="ARBA" id="ARBA00022448"/>
    </source>
</evidence>
<evidence type="ECO:0000256" key="8">
    <source>
        <dbReference type="ARBA" id="ARBA00022958"/>
    </source>
</evidence>
<keyword evidence="5" id="KW-0997">Cell inner membrane</keyword>
<protein>
    <submittedName>
        <fullName evidence="13">Trk potassium uptake system protein TrkH</fullName>
    </submittedName>
</protein>
<organism evidence="13">
    <name type="scientific">hydrothermal vent metagenome</name>
    <dbReference type="NCBI Taxonomy" id="652676"/>
    <lineage>
        <taxon>unclassified sequences</taxon>
        <taxon>metagenomes</taxon>
        <taxon>ecological metagenomes</taxon>
    </lineage>
</organism>
<evidence type="ECO:0000256" key="5">
    <source>
        <dbReference type="ARBA" id="ARBA00022519"/>
    </source>
</evidence>
<dbReference type="EMBL" id="UOFP01000184">
    <property type="protein sequence ID" value="VAW87445.1"/>
    <property type="molecule type" value="Genomic_DNA"/>
</dbReference>
<dbReference type="NCBIfam" id="TIGR00933">
    <property type="entry name" value="2a38"/>
    <property type="match status" value="1"/>
</dbReference>
<feature type="transmembrane region" description="Helical" evidence="12">
    <location>
        <begin position="137"/>
        <end position="164"/>
    </location>
</feature>
<evidence type="ECO:0000256" key="2">
    <source>
        <dbReference type="ARBA" id="ARBA00009137"/>
    </source>
</evidence>
<feature type="transmembrane region" description="Helical" evidence="12">
    <location>
        <begin position="397"/>
        <end position="418"/>
    </location>
</feature>
<evidence type="ECO:0000256" key="1">
    <source>
        <dbReference type="ARBA" id="ARBA00004429"/>
    </source>
</evidence>
<evidence type="ECO:0000256" key="4">
    <source>
        <dbReference type="ARBA" id="ARBA00022475"/>
    </source>
</evidence>
<feature type="transmembrane region" description="Helical" evidence="12">
    <location>
        <begin position="185"/>
        <end position="204"/>
    </location>
</feature>
<evidence type="ECO:0000256" key="6">
    <source>
        <dbReference type="ARBA" id="ARBA00022538"/>
    </source>
</evidence>
<keyword evidence="7 12" id="KW-0812">Transmembrane</keyword>
<evidence type="ECO:0000256" key="9">
    <source>
        <dbReference type="ARBA" id="ARBA00022989"/>
    </source>
</evidence>
<dbReference type="Pfam" id="PF02386">
    <property type="entry name" value="TrkH"/>
    <property type="match status" value="1"/>
</dbReference>
<comment type="subcellular location">
    <subcellularLocation>
        <location evidence="1">Cell inner membrane</location>
        <topology evidence="1">Multi-pass membrane protein</topology>
    </subcellularLocation>
</comment>
<feature type="transmembrane region" description="Helical" evidence="12">
    <location>
        <begin position="37"/>
        <end position="57"/>
    </location>
</feature>
<keyword evidence="6" id="KW-0633">Potassium transport</keyword>
<keyword evidence="11 12" id="KW-0472">Membrane</keyword>
<feature type="transmembrane region" description="Helical" evidence="12">
    <location>
        <begin position="12"/>
        <end position="31"/>
    </location>
</feature>
<reference evidence="13" key="1">
    <citation type="submission" date="2018-06" db="EMBL/GenBank/DDBJ databases">
        <authorList>
            <person name="Zhirakovskaya E."/>
        </authorList>
    </citation>
    <scope>NUCLEOTIDE SEQUENCE</scope>
</reference>
<dbReference type="PIRSF" id="PIRSF006247">
    <property type="entry name" value="TrkH"/>
    <property type="match status" value="1"/>
</dbReference>